<feature type="compositionally biased region" description="Basic and acidic residues" evidence="1">
    <location>
        <begin position="136"/>
        <end position="151"/>
    </location>
</feature>
<dbReference type="Proteomes" id="UP000247498">
    <property type="component" value="Unassembled WGS sequence"/>
</dbReference>
<comment type="caution">
    <text evidence="3">The sequence shown here is derived from an EMBL/GenBank/DDBJ whole genome shotgun (WGS) entry which is preliminary data.</text>
</comment>
<evidence type="ECO:0000256" key="2">
    <source>
        <dbReference type="SAM" id="SignalP"/>
    </source>
</evidence>
<accession>A0A2V0P924</accession>
<proteinExistence type="predicted"/>
<dbReference type="EMBL" id="BDRX01000074">
    <property type="protein sequence ID" value="GBF96069.1"/>
    <property type="molecule type" value="Genomic_DNA"/>
</dbReference>
<protein>
    <submittedName>
        <fullName evidence="3">Uncharacterized protein</fullName>
    </submittedName>
</protein>
<sequence>MARTHIAVLLAALACAALLAAPAAAAGPEGAPGRRLRVASPPTAAPPAPIGGLGFVPLVAPGSRKLAQATETKSSTKKEEGAPKEGKEGGAKEGKEGAAKEGEGEKEEKPEKKKPVWVTIGAYGSVKEWDEMPALKAEEPKKADAGAKKKP</sequence>
<organism evidence="3 4">
    <name type="scientific">Raphidocelis subcapitata</name>
    <dbReference type="NCBI Taxonomy" id="307507"/>
    <lineage>
        <taxon>Eukaryota</taxon>
        <taxon>Viridiplantae</taxon>
        <taxon>Chlorophyta</taxon>
        <taxon>core chlorophytes</taxon>
        <taxon>Chlorophyceae</taxon>
        <taxon>CS clade</taxon>
        <taxon>Sphaeropleales</taxon>
        <taxon>Selenastraceae</taxon>
        <taxon>Raphidocelis</taxon>
    </lineage>
</organism>
<feature type="signal peptide" evidence="2">
    <location>
        <begin position="1"/>
        <end position="25"/>
    </location>
</feature>
<dbReference type="AlphaFoldDB" id="A0A2V0P924"/>
<dbReference type="InParanoid" id="A0A2V0P924"/>
<feature type="compositionally biased region" description="Basic and acidic residues" evidence="1">
    <location>
        <begin position="74"/>
        <end position="114"/>
    </location>
</feature>
<name>A0A2V0P924_9CHLO</name>
<evidence type="ECO:0000313" key="4">
    <source>
        <dbReference type="Proteomes" id="UP000247498"/>
    </source>
</evidence>
<feature type="region of interest" description="Disordered" evidence="1">
    <location>
        <begin position="26"/>
        <end position="151"/>
    </location>
</feature>
<keyword evidence="4" id="KW-1185">Reference proteome</keyword>
<evidence type="ECO:0000313" key="3">
    <source>
        <dbReference type="EMBL" id="GBF96069.1"/>
    </source>
</evidence>
<reference evidence="3 4" key="1">
    <citation type="journal article" date="2018" name="Sci. Rep.">
        <title>Raphidocelis subcapitata (=Pseudokirchneriella subcapitata) provides an insight into genome evolution and environmental adaptations in the Sphaeropleales.</title>
        <authorList>
            <person name="Suzuki S."/>
            <person name="Yamaguchi H."/>
            <person name="Nakajima N."/>
            <person name="Kawachi M."/>
        </authorList>
    </citation>
    <scope>NUCLEOTIDE SEQUENCE [LARGE SCALE GENOMIC DNA]</scope>
    <source>
        <strain evidence="3 4">NIES-35</strain>
    </source>
</reference>
<gene>
    <name evidence="3" type="ORF">Rsub_08945</name>
</gene>
<evidence type="ECO:0000256" key="1">
    <source>
        <dbReference type="SAM" id="MobiDB-lite"/>
    </source>
</evidence>
<feature type="chain" id="PRO_5015923734" evidence="2">
    <location>
        <begin position="26"/>
        <end position="151"/>
    </location>
</feature>
<keyword evidence="2" id="KW-0732">Signal</keyword>
<dbReference type="PROSITE" id="PS51257">
    <property type="entry name" value="PROKAR_LIPOPROTEIN"/>
    <property type="match status" value="1"/>
</dbReference>